<evidence type="ECO:0000313" key="4">
    <source>
        <dbReference type="RefSeq" id="XP_024601749.1"/>
    </source>
</evidence>
<sequence length="213" mass="24028">MRFIQRFPHLPRHFLVGGVVCRQIGRLGTTEAEESSMNQEIKMQAAAFKNKKRGSPANEGADDPAYENITFKTQHQPKGSHSPPENKAQSKSASDPAQVPHWSPRATMSLYVLLALSCVVLLAFVLVKNSKMSQELMVLRRELKNVSLSVGECQDKEKQRWNDVKQGIDTVKSKVHEGNQKLRTLETDMNKIRATLQKILQMLKMPDPKPTPQ</sequence>
<keyword evidence="2" id="KW-0472">Membrane</keyword>
<dbReference type="FunCoup" id="A0A341BHT8">
    <property type="interactions" value="18"/>
</dbReference>
<dbReference type="GeneID" id="112400275"/>
<organism evidence="3 4">
    <name type="scientific">Neophocaena asiaeorientalis asiaeorientalis</name>
    <name type="common">Yangtze finless porpoise</name>
    <name type="synonym">Neophocaena phocaenoides subsp. asiaeorientalis</name>
    <dbReference type="NCBI Taxonomy" id="1706337"/>
    <lineage>
        <taxon>Eukaryota</taxon>
        <taxon>Metazoa</taxon>
        <taxon>Chordata</taxon>
        <taxon>Craniata</taxon>
        <taxon>Vertebrata</taxon>
        <taxon>Euteleostomi</taxon>
        <taxon>Mammalia</taxon>
        <taxon>Eutheria</taxon>
        <taxon>Laurasiatheria</taxon>
        <taxon>Artiodactyla</taxon>
        <taxon>Whippomorpha</taxon>
        <taxon>Cetacea</taxon>
        <taxon>Odontoceti</taxon>
        <taxon>Phocoenidae</taxon>
        <taxon>Neophocaena</taxon>
    </lineage>
</organism>
<keyword evidence="2" id="KW-0812">Transmembrane</keyword>
<keyword evidence="2" id="KW-1133">Transmembrane helix</keyword>
<accession>A0A341BHT8</accession>
<gene>
    <name evidence="4" type="primary">MCEMP1</name>
</gene>
<name>A0A341BHT8_NEOAA</name>
<keyword evidence="3" id="KW-1185">Reference proteome</keyword>
<dbReference type="InParanoid" id="A0A341BHT8"/>
<feature type="region of interest" description="Disordered" evidence="1">
    <location>
        <begin position="74"/>
        <end position="100"/>
    </location>
</feature>
<reference evidence="4" key="1">
    <citation type="submission" date="2025-08" db="UniProtKB">
        <authorList>
            <consortium name="RefSeq"/>
        </authorList>
    </citation>
    <scope>IDENTIFICATION</scope>
    <source>
        <tissue evidence="4">Meat</tissue>
    </source>
</reference>
<dbReference type="RefSeq" id="XP_024601749.1">
    <property type="nucleotide sequence ID" value="XM_024745981.1"/>
</dbReference>
<evidence type="ECO:0000256" key="1">
    <source>
        <dbReference type="SAM" id="MobiDB-lite"/>
    </source>
</evidence>
<proteinExistence type="predicted"/>
<dbReference type="InterPro" id="IPR038818">
    <property type="entry name" value="MCEMP1"/>
</dbReference>
<evidence type="ECO:0000313" key="3">
    <source>
        <dbReference type="Proteomes" id="UP000252040"/>
    </source>
</evidence>
<dbReference type="AlphaFoldDB" id="A0A341BHT8"/>
<evidence type="ECO:0000256" key="2">
    <source>
        <dbReference type="SAM" id="Phobius"/>
    </source>
</evidence>
<dbReference type="PANTHER" id="PTHR37856">
    <property type="entry name" value="MAST CELL-EXPRESSED MEMBRANE PROTEIN 1"/>
    <property type="match status" value="1"/>
</dbReference>
<dbReference type="KEGG" id="nasi:112400275"/>
<protein>
    <submittedName>
        <fullName evidence="4">Mast cell-expressed membrane protein 1 isoform X1</fullName>
    </submittedName>
</protein>
<dbReference type="CTD" id="199675"/>
<dbReference type="PANTHER" id="PTHR37856:SF1">
    <property type="entry name" value="MAST CELL-EXPRESSED MEMBRANE PROTEIN 1"/>
    <property type="match status" value="1"/>
</dbReference>
<feature type="transmembrane region" description="Helical" evidence="2">
    <location>
        <begin position="108"/>
        <end position="127"/>
    </location>
</feature>
<dbReference type="Proteomes" id="UP000252040">
    <property type="component" value="Unplaced"/>
</dbReference>
<dbReference type="STRING" id="1706337.A0A341BHT8"/>